<keyword evidence="2" id="KW-1185">Reference proteome</keyword>
<evidence type="ECO:0000313" key="1">
    <source>
        <dbReference type="EMBL" id="CAK9309663.1"/>
    </source>
</evidence>
<dbReference type="EMBL" id="OZ021735">
    <property type="protein sequence ID" value="CAK9309663.1"/>
    <property type="molecule type" value="Genomic_DNA"/>
</dbReference>
<reference evidence="1 2" key="1">
    <citation type="submission" date="2024-03" db="EMBL/GenBank/DDBJ databases">
        <authorList>
            <person name="Gkanogiannis A."/>
            <person name="Becerra Lopez-Lavalle L."/>
        </authorList>
    </citation>
    <scope>NUCLEOTIDE SEQUENCE [LARGE SCALE GENOMIC DNA]</scope>
</reference>
<organism evidence="1 2">
    <name type="scientific">Citrullus colocynthis</name>
    <name type="common">colocynth</name>
    <dbReference type="NCBI Taxonomy" id="252529"/>
    <lineage>
        <taxon>Eukaryota</taxon>
        <taxon>Viridiplantae</taxon>
        <taxon>Streptophyta</taxon>
        <taxon>Embryophyta</taxon>
        <taxon>Tracheophyta</taxon>
        <taxon>Spermatophyta</taxon>
        <taxon>Magnoliopsida</taxon>
        <taxon>eudicotyledons</taxon>
        <taxon>Gunneridae</taxon>
        <taxon>Pentapetalae</taxon>
        <taxon>rosids</taxon>
        <taxon>fabids</taxon>
        <taxon>Cucurbitales</taxon>
        <taxon>Cucurbitaceae</taxon>
        <taxon>Benincaseae</taxon>
        <taxon>Citrullus</taxon>
    </lineage>
</organism>
<protein>
    <submittedName>
        <fullName evidence="1">Uncharacterized protein</fullName>
    </submittedName>
</protein>
<dbReference type="Proteomes" id="UP001642487">
    <property type="component" value="Chromosome 1"/>
</dbReference>
<sequence length="86" mass="9670">MRIRRKATCRTRAINEVEFQSGFLIDPSTLASCLLLNAYSGWVGASRLVEICFVVIGFIRGFQFCGLDCQCLQKFSLGKVNFVKID</sequence>
<evidence type="ECO:0000313" key="2">
    <source>
        <dbReference type="Proteomes" id="UP001642487"/>
    </source>
</evidence>
<proteinExistence type="predicted"/>
<name>A0ABP0XNC3_9ROSI</name>
<gene>
    <name evidence="1" type="ORF">CITCOLO1_LOCUS1246</name>
</gene>
<accession>A0ABP0XNC3</accession>